<evidence type="ECO:0000313" key="2">
    <source>
        <dbReference type="EMBL" id="ORX34123.1"/>
    </source>
</evidence>
<dbReference type="Proteomes" id="UP000193218">
    <property type="component" value="Unassembled WGS sequence"/>
</dbReference>
<organism evidence="2 3">
    <name type="scientific">Kockovaella imperatae</name>
    <dbReference type="NCBI Taxonomy" id="4999"/>
    <lineage>
        <taxon>Eukaryota</taxon>
        <taxon>Fungi</taxon>
        <taxon>Dikarya</taxon>
        <taxon>Basidiomycota</taxon>
        <taxon>Agaricomycotina</taxon>
        <taxon>Tremellomycetes</taxon>
        <taxon>Tremellales</taxon>
        <taxon>Cuniculitremaceae</taxon>
        <taxon>Kockovaella</taxon>
    </lineage>
</organism>
<name>A0A1Y1U7Y9_9TREE</name>
<evidence type="ECO:0008006" key="4">
    <source>
        <dbReference type="Google" id="ProtNLM"/>
    </source>
</evidence>
<dbReference type="EMBL" id="NBSH01000015">
    <property type="protein sequence ID" value="ORX34123.1"/>
    <property type="molecule type" value="Genomic_DNA"/>
</dbReference>
<protein>
    <recommendedName>
        <fullName evidence="4">Mediator complex subunit 9</fullName>
    </recommendedName>
</protein>
<dbReference type="GeneID" id="33558736"/>
<proteinExistence type="predicted"/>
<dbReference type="InParanoid" id="A0A1Y1U7Y9"/>
<dbReference type="RefSeq" id="XP_021868401.1">
    <property type="nucleotide sequence ID" value="XM_022016927.1"/>
</dbReference>
<dbReference type="OrthoDB" id="2563275at2759"/>
<reference evidence="2 3" key="1">
    <citation type="submission" date="2017-03" db="EMBL/GenBank/DDBJ databases">
        <title>Widespread Adenine N6-methylation of Active Genes in Fungi.</title>
        <authorList>
            <consortium name="DOE Joint Genome Institute"/>
            <person name="Mondo S.J."/>
            <person name="Dannebaum R.O."/>
            <person name="Kuo R.C."/>
            <person name="Louie K.B."/>
            <person name="Bewick A.J."/>
            <person name="Labutti K."/>
            <person name="Haridas S."/>
            <person name="Kuo A."/>
            <person name="Salamov A."/>
            <person name="Ahrendt S.R."/>
            <person name="Lau R."/>
            <person name="Bowen B.P."/>
            <person name="Lipzen A."/>
            <person name="Sullivan W."/>
            <person name="Andreopoulos W.B."/>
            <person name="Clum A."/>
            <person name="Lindquist E."/>
            <person name="Daum C."/>
            <person name="Northen T.R."/>
            <person name="Ramamoorthy G."/>
            <person name="Schmitz R.J."/>
            <person name="Gryganskyi A."/>
            <person name="Culley D."/>
            <person name="Magnuson J."/>
            <person name="James T.Y."/>
            <person name="O'Malley M.A."/>
            <person name="Stajich J.E."/>
            <person name="Spatafora J.W."/>
            <person name="Visel A."/>
            <person name="Grigoriev I.V."/>
        </authorList>
    </citation>
    <scope>NUCLEOTIDE SEQUENCE [LARGE SCALE GENOMIC DNA]</scope>
    <source>
        <strain evidence="2 3">NRRL Y-17943</strain>
    </source>
</reference>
<keyword evidence="3" id="KW-1185">Reference proteome</keyword>
<sequence length="112" mass="11573">MSSSQSPKLPAAPVAPPAPVSVSGSNLTGPNAFQSVLPMVDNLLSIISSQITSANPPTGIQAAEAVTSEAKELALALGRMKTAAQSLPGGEYNTSQVEEMISVLKKEAERRR</sequence>
<accession>A0A1Y1U7Y9</accession>
<feature type="region of interest" description="Disordered" evidence="1">
    <location>
        <begin position="1"/>
        <end position="27"/>
    </location>
</feature>
<comment type="caution">
    <text evidence="2">The sequence shown here is derived from an EMBL/GenBank/DDBJ whole genome shotgun (WGS) entry which is preliminary data.</text>
</comment>
<evidence type="ECO:0000256" key="1">
    <source>
        <dbReference type="SAM" id="MobiDB-lite"/>
    </source>
</evidence>
<gene>
    <name evidence="2" type="ORF">BD324DRAFT_636703</name>
</gene>
<evidence type="ECO:0000313" key="3">
    <source>
        <dbReference type="Proteomes" id="UP000193218"/>
    </source>
</evidence>
<dbReference type="AlphaFoldDB" id="A0A1Y1U7Y9"/>